<dbReference type="CDD" id="cd17764">
    <property type="entry name" value="MTAP_SsMTAPI_like"/>
    <property type="match status" value="1"/>
</dbReference>
<keyword evidence="2" id="KW-0328">Glycosyltransferase</keyword>
<dbReference type="InterPro" id="IPR000845">
    <property type="entry name" value="Nucleoside_phosphorylase_d"/>
</dbReference>
<dbReference type="Gene3D" id="3.40.50.1580">
    <property type="entry name" value="Nucleoside phosphorylase domain"/>
    <property type="match status" value="1"/>
</dbReference>
<dbReference type="STRING" id="591019.Shell_0279"/>
<reference evidence="6" key="1">
    <citation type="submission" date="2010-05" db="EMBL/GenBank/DDBJ databases">
        <title>Complete sequence of Staphylothermus hellenicus DSM 12710.</title>
        <authorList>
            <consortium name="US DOE Joint Genome Institute"/>
            <person name="Lucas S."/>
            <person name="Copeland A."/>
            <person name="Lapidus A."/>
            <person name="Cheng J.-F."/>
            <person name="Bruce D."/>
            <person name="Goodwin L."/>
            <person name="Pitluck S."/>
            <person name="Davenport K."/>
            <person name="Detter J.C."/>
            <person name="Han C."/>
            <person name="Tapia R."/>
            <person name="Larimer F."/>
            <person name="Land M."/>
            <person name="Hauser L."/>
            <person name="Kyrpides N."/>
            <person name="Mikhailova N."/>
            <person name="Anderson I.J."/>
            <person name="Woyke T."/>
        </authorList>
    </citation>
    <scope>NUCLEOTIDE SEQUENCE [LARGE SCALE GENOMIC DNA]</scope>
    <source>
        <strain evidence="6">DSM 12710 / JCM 10830 / BK20S6-10-b1 / P8</strain>
    </source>
</reference>
<gene>
    <name evidence="5" type="ordered locus">Shell_0279</name>
</gene>
<dbReference type="PANTHER" id="PTHR43691:SF11">
    <property type="entry name" value="FI09636P-RELATED"/>
    <property type="match status" value="1"/>
</dbReference>
<dbReference type="Pfam" id="PF01048">
    <property type="entry name" value="PNP_UDP_1"/>
    <property type="match status" value="1"/>
</dbReference>
<keyword evidence="3" id="KW-0808">Transferase</keyword>
<evidence type="ECO:0000313" key="6">
    <source>
        <dbReference type="Proteomes" id="UP000002573"/>
    </source>
</evidence>
<reference evidence="5 6" key="2">
    <citation type="journal article" date="2011" name="Stand. Genomic Sci.">
        <title>Complete genome sequence of Staphylothermus hellenicus P8.</title>
        <authorList>
            <person name="Anderson I."/>
            <person name="Wirth R."/>
            <person name="Lucas S."/>
            <person name="Copeland A."/>
            <person name="Lapidus A."/>
            <person name="Cheng J.F."/>
            <person name="Goodwin L."/>
            <person name="Pitluck S."/>
            <person name="Davenport K."/>
            <person name="Detter J.C."/>
            <person name="Han C."/>
            <person name="Tapia R."/>
            <person name="Land M."/>
            <person name="Hauser L."/>
            <person name="Pati A."/>
            <person name="Mikhailova N."/>
            <person name="Woyke T."/>
            <person name="Klenk H.P."/>
            <person name="Kyrpides N."/>
            <person name="Ivanova N."/>
        </authorList>
    </citation>
    <scope>NUCLEOTIDE SEQUENCE [LARGE SCALE GENOMIC DNA]</scope>
    <source>
        <strain evidence="6">DSM 12710 / JCM 10830 / BK20S6-10-b1 / P8</strain>
    </source>
</reference>
<keyword evidence="6" id="KW-1185">Reference proteome</keyword>
<dbReference type="PROSITE" id="PS01232">
    <property type="entry name" value="PNP_UDP_1"/>
    <property type="match status" value="1"/>
</dbReference>
<comment type="similarity">
    <text evidence="1">Belongs to the PNP/UDP phosphorylase family.</text>
</comment>
<dbReference type="PANTHER" id="PTHR43691">
    <property type="entry name" value="URIDINE PHOSPHORYLASE"/>
    <property type="match status" value="1"/>
</dbReference>
<dbReference type="Proteomes" id="UP000002573">
    <property type="component" value="Chromosome"/>
</dbReference>
<dbReference type="KEGG" id="shc:Shell_0279"/>
<sequence length="242" mass="26040">MNEKTLPHIKAKPGEIAENVIAVGDPGRVKILAELLDDYKVVNEHRGLLVITGNYKDIRVSIATHGMGCPSAAIVFEELGMLGARKITRLGTAGGMREDLEIGDIVVATGAAYTRGGCGLGQYMPEACAPTSPDPVLTTKIMEKLSGTGTRFYSGPVFSSDAFYAEDPGFAKKWSSRGVIAVEMEAAILFALGWMRGWRTAAVLVISDNLLSEKEEFATSEELKEKINIAAKAVLEAYRSLK</sequence>
<dbReference type="eggNOG" id="arCOG01324">
    <property type="taxonomic scope" value="Archaea"/>
</dbReference>
<dbReference type="OrthoDB" id="372263at2157"/>
<protein>
    <submittedName>
        <fullName evidence="5">Purine or other phosphorylase family 1</fullName>
    </submittedName>
</protein>
<accession>D7DB70</accession>
<dbReference type="InterPro" id="IPR018016">
    <property type="entry name" value="Nucleoside_phosphorylase_CS"/>
</dbReference>
<dbReference type="AlphaFoldDB" id="D7DB70"/>
<organism evidence="5 6">
    <name type="scientific">Staphylothermus hellenicus (strain DSM 12710 / JCM 10830 / BK20S6-10-b1 / P8)</name>
    <dbReference type="NCBI Taxonomy" id="591019"/>
    <lineage>
        <taxon>Archaea</taxon>
        <taxon>Thermoproteota</taxon>
        <taxon>Thermoprotei</taxon>
        <taxon>Desulfurococcales</taxon>
        <taxon>Desulfurococcaceae</taxon>
        <taxon>Staphylothermus</taxon>
    </lineage>
</organism>
<evidence type="ECO:0000256" key="3">
    <source>
        <dbReference type="ARBA" id="ARBA00022679"/>
    </source>
</evidence>
<dbReference type="HOGENOM" id="CLU_068457_0_1_2"/>
<dbReference type="GO" id="GO:0009164">
    <property type="term" value="P:nucleoside catabolic process"/>
    <property type="evidence" value="ECO:0007669"/>
    <property type="project" value="UniProtKB-ARBA"/>
</dbReference>
<dbReference type="GO" id="GO:0016763">
    <property type="term" value="F:pentosyltransferase activity"/>
    <property type="evidence" value="ECO:0007669"/>
    <property type="project" value="InterPro"/>
</dbReference>
<dbReference type="RefSeq" id="WP_013142615.1">
    <property type="nucleotide sequence ID" value="NC_014205.1"/>
</dbReference>
<name>D7DB70_STAHD</name>
<dbReference type="GO" id="GO:0005829">
    <property type="term" value="C:cytosol"/>
    <property type="evidence" value="ECO:0007669"/>
    <property type="project" value="TreeGrafter"/>
</dbReference>
<evidence type="ECO:0000313" key="5">
    <source>
        <dbReference type="EMBL" id="ADI31417.1"/>
    </source>
</evidence>
<dbReference type="InterPro" id="IPR035994">
    <property type="entry name" value="Nucleoside_phosphorylase_sf"/>
</dbReference>
<feature type="domain" description="Nucleoside phosphorylase" evidence="4">
    <location>
        <begin position="20"/>
        <end position="235"/>
    </location>
</feature>
<evidence type="ECO:0000256" key="1">
    <source>
        <dbReference type="ARBA" id="ARBA00010456"/>
    </source>
</evidence>
<dbReference type="SUPFAM" id="SSF53167">
    <property type="entry name" value="Purine and uridine phosphorylases"/>
    <property type="match status" value="1"/>
</dbReference>
<dbReference type="EMBL" id="CP002051">
    <property type="protein sequence ID" value="ADI31417.1"/>
    <property type="molecule type" value="Genomic_DNA"/>
</dbReference>
<evidence type="ECO:0000259" key="4">
    <source>
        <dbReference type="Pfam" id="PF01048"/>
    </source>
</evidence>
<dbReference type="GeneID" id="9233568"/>
<proteinExistence type="inferred from homology"/>
<evidence type="ECO:0000256" key="2">
    <source>
        <dbReference type="ARBA" id="ARBA00022676"/>
    </source>
</evidence>